<proteinExistence type="predicted"/>
<dbReference type="AlphaFoldDB" id="A0A6F8ZED6"/>
<dbReference type="Proteomes" id="UP000503399">
    <property type="component" value="Chromosome"/>
</dbReference>
<feature type="compositionally biased region" description="Gly residues" evidence="1">
    <location>
        <begin position="98"/>
        <end position="108"/>
    </location>
</feature>
<feature type="compositionally biased region" description="Low complexity" evidence="1">
    <location>
        <begin position="87"/>
        <end position="97"/>
    </location>
</feature>
<feature type="region of interest" description="Disordered" evidence="1">
    <location>
        <begin position="27"/>
        <end position="49"/>
    </location>
</feature>
<protein>
    <submittedName>
        <fullName evidence="2">Uncharacterized protein</fullName>
    </submittedName>
</protein>
<feature type="region of interest" description="Disordered" evidence="1">
    <location>
        <begin position="65"/>
        <end position="126"/>
    </location>
</feature>
<evidence type="ECO:0000256" key="1">
    <source>
        <dbReference type="SAM" id="MobiDB-lite"/>
    </source>
</evidence>
<name>A0A6F8ZED6_9FIRM</name>
<keyword evidence="3" id="KW-1185">Reference proteome</keyword>
<accession>A0A6F8ZED6</accession>
<reference evidence="2 3" key="1">
    <citation type="submission" date="2020-02" db="EMBL/GenBank/DDBJ databases">
        <authorList>
            <person name="Hogendoorn C."/>
        </authorList>
    </citation>
    <scope>NUCLEOTIDE SEQUENCE [LARGE SCALE GENOMIC DNA]</scope>
    <source>
        <strain evidence="2">R501</strain>
    </source>
</reference>
<dbReference type="AntiFam" id="ANF00010">
    <property type="entry name" value="tRNA translation"/>
</dbReference>
<dbReference type="EMBL" id="LR778114">
    <property type="protein sequence ID" value="CAB1128366.1"/>
    <property type="molecule type" value="Genomic_DNA"/>
</dbReference>
<evidence type="ECO:0000313" key="3">
    <source>
        <dbReference type="Proteomes" id="UP000503399"/>
    </source>
</evidence>
<evidence type="ECO:0000313" key="2">
    <source>
        <dbReference type="EMBL" id="CAB1128366.1"/>
    </source>
</evidence>
<feature type="compositionally biased region" description="Low complexity" evidence="1">
    <location>
        <begin position="36"/>
        <end position="48"/>
    </location>
</feature>
<sequence length="126" mass="12507">MPVTHEITGSNPVASAIFFAAVAQPVEQRTENPRVGGSSPPCGTTGTPQATRLAGFISFAGLGFGGPPGWESAGPPGGRPRPISCQAAGAASAAGWSGRPGEGPGIGSFPGIRHHPTDNLSLPGVR</sequence>
<organism evidence="2 3">
    <name type="scientific">Candidatus Hydrogenisulfobacillus filiaventi</name>
    <dbReference type="NCBI Taxonomy" id="2707344"/>
    <lineage>
        <taxon>Bacteria</taxon>
        <taxon>Bacillati</taxon>
        <taxon>Bacillota</taxon>
        <taxon>Clostridia</taxon>
        <taxon>Eubacteriales</taxon>
        <taxon>Clostridiales Family XVII. Incertae Sedis</taxon>
        <taxon>Candidatus Hydrogenisulfobacillus</taxon>
    </lineage>
</organism>
<gene>
    <name evidence="2" type="ORF">R50_0860</name>
</gene>
<dbReference type="KEGG" id="hfv:R50_0860"/>